<feature type="region of interest" description="Disordered" evidence="1">
    <location>
        <begin position="83"/>
        <end position="141"/>
    </location>
</feature>
<dbReference type="EMBL" id="MLFT02000007">
    <property type="protein sequence ID" value="PHT43796.1"/>
    <property type="molecule type" value="Genomic_DNA"/>
</dbReference>
<keyword evidence="3" id="KW-1185">Reference proteome</keyword>
<sequence length="141" mass="15435">MAAVSRLQSLTNKASLRNLIRRHLLRPSAAAEHHLNISPGSQPVHFSNADNEALLNWKWNLPMGVVVFGLPVFDLSVMELRAARSTTSSKKRPVDSDDDDDDDDDYVDDDIDDVYGSSDNDDDDDYGRRGGGGRGGGAYTV</sequence>
<name>A0A2G2WEW4_CAPBA</name>
<dbReference type="Proteomes" id="UP000224567">
    <property type="component" value="Unassembled WGS sequence"/>
</dbReference>
<comment type="caution">
    <text evidence="2">The sequence shown here is derived from an EMBL/GenBank/DDBJ whole genome shotgun (WGS) entry which is preliminary data.</text>
</comment>
<feature type="compositionally biased region" description="Acidic residues" evidence="1">
    <location>
        <begin position="96"/>
        <end position="125"/>
    </location>
</feature>
<organism evidence="2 3">
    <name type="scientific">Capsicum baccatum</name>
    <name type="common">Peruvian pepper</name>
    <dbReference type="NCBI Taxonomy" id="33114"/>
    <lineage>
        <taxon>Eukaryota</taxon>
        <taxon>Viridiplantae</taxon>
        <taxon>Streptophyta</taxon>
        <taxon>Embryophyta</taxon>
        <taxon>Tracheophyta</taxon>
        <taxon>Spermatophyta</taxon>
        <taxon>Magnoliopsida</taxon>
        <taxon>eudicotyledons</taxon>
        <taxon>Gunneridae</taxon>
        <taxon>Pentapetalae</taxon>
        <taxon>asterids</taxon>
        <taxon>lamiids</taxon>
        <taxon>Solanales</taxon>
        <taxon>Solanaceae</taxon>
        <taxon>Solanoideae</taxon>
        <taxon>Capsiceae</taxon>
        <taxon>Capsicum</taxon>
    </lineage>
</organism>
<gene>
    <name evidence="2" type="ORF">CQW23_17821</name>
</gene>
<dbReference type="OrthoDB" id="1304831at2759"/>
<protein>
    <submittedName>
        <fullName evidence="2">Uncharacterized protein</fullName>
    </submittedName>
</protein>
<evidence type="ECO:0000313" key="2">
    <source>
        <dbReference type="EMBL" id="PHT43796.1"/>
    </source>
</evidence>
<evidence type="ECO:0000313" key="3">
    <source>
        <dbReference type="Proteomes" id="UP000224567"/>
    </source>
</evidence>
<evidence type="ECO:0000256" key="1">
    <source>
        <dbReference type="SAM" id="MobiDB-lite"/>
    </source>
</evidence>
<proteinExistence type="predicted"/>
<reference evidence="2 3" key="1">
    <citation type="journal article" date="2017" name="Genome Biol.">
        <title>New reference genome sequences of hot pepper reveal the massive evolution of plant disease-resistance genes by retroduplication.</title>
        <authorList>
            <person name="Kim S."/>
            <person name="Park J."/>
            <person name="Yeom S.I."/>
            <person name="Kim Y.M."/>
            <person name="Seo E."/>
            <person name="Kim K.T."/>
            <person name="Kim M.S."/>
            <person name="Lee J.M."/>
            <person name="Cheong K."/>
            <person name="Shin H.S."/>
            <person name="Kim S.B."/>
            <person name="Han K."/>
            <person name="Lee J."/>
            <person name="Park M."/>
            <person name="Lee H.A."/>
            <person name="Lee H.Y."/>
            <person name="Lee Y."/>
            <person name="Oh S."/>
            <person name="Lee J.H."/>
            <person name="Choi E."/>
            <person name="Choi E."/>
            <person name="Lee S.E."/>
            <person name="Jeon J."/>
            <person name="Kim H."/>
            <person name="Choi G."/>
            <person name="Song H."/>
            <person name="Lee J."/>
            <person name="Lee S.C."/>
            <person name="Kwon J.K."/>
            <person name="Lee H.Y."/>
            <person name="Koo N."/>
            <person name="Hong Y."/>
            <person name="Kim R.W."/>
            <person name="Kang W.H."/>
            <person name="Huh J.H."/>
            <person name="Kang B.C."/>
            <person name="Yang T.J."/>
            <person name="Lee Y.H."/>
            <person name="Bennetzen J.L."/>
            <person name="Choi D."/>
        </authorList>
    </citation>
    <scope>NUCLEOTIDE SEQUENCE [LARGE SCALE GENOMIC DNA]</scope>
    <source>
        <strain evidence="3">cv. PBC81</strain>
    </source>
</reference>
<feature type="compositionally biased region" description="Gly residues" evidence="1">
    <location>
        <begin position="129"/>
        <end position="141"/>
    </location>
</feature>
<accession>A0A2G2WEW4</accession>
<dbReference type="AlphaFoldDB" id="A0A2G2WEW4"/>
<reference evidence="3" key="2">
    <citation type="journal article" date="2017" name="J. Anim. Genet.">
        <title>Multiple reference genome sequences of hot pepper reveal the massive evolution of plant disease resistance genes by retroduplication.</title>
        <authorList>
            <person name="Kim S."/>
            <person name="Park J."/>
            <person name="Yeom S.-I."/>
            <person name="Kim Y.-M."/>
            <person name="Seo E."/>
            <person name="Kim K.-T."/>
            <person name="Kim M.-S."/>
            <person name="Lee J.M."/>
            <person name="Cheong K."/>
            <person name="Shin H.-S."/>
            <person name="Kim S.-B."/>
            <person name="Han K."/>
            <person name="Lee J."/>
            <person name="Park M."/>
            <person name="Lee H.-A."/>
            <person name="Lee H.-Y."/>
            <person name="Lee Y."/>
            <person name="Oh S."/>
            <person name="Lee J.H."/>
            <person name="Choi E."/>
            <person name="Choi E."/>
            <person name="Lee S.E."/>
            <person name="Jeon J."/>
            <person name="Kim H."/>
            <person name="Choi G."/>
            <person name="Song H."/>
            <person name="Lee J."/>
            <person name="Lee S.-C."/>
            <person name="Kwon J.-K."/>
            <person name="Lee H.-Y."/>
            <person name="Koo N."/>
            <person name="Hong Y."/>
            <person name="Kim R.W."/>
            <person name="Kang W.-H."/>
            <person name="Huh J.H."/>
            <person name="Kang B.-C."/>
            <person name="Yang T.-J."/>
            <person name="Lee Y.-H."/>
            <person name="Bennetzen J.L."/>
            <person name="Choi D."/>
        </authorList>
    </citation>
    <scope>NUCLEOTIDE SEQUENCE [LARGE SCALE GENOMIC DNA]</scope>
    <source>
        <strain evidence="3">cv. PBC81</strain>
    </source>
</reference>